<dbReference type="InterPro" id="IPR009051">
    <property type="entry name" value="Helical_ferredxn"/>
</dbReference>
<dbReference type="PANTHER" id="PTHR43100">
    <property type="entry name" value="GLUTAMATE SYNTHASE [NADPH] SMALL CHAIN"/>
    <property type="match status" value="1"/>
</dbReference>
<sequence length="485" mass="54101">MGQLMGFLNIEKKNQKERLPLERVHDWNEYRLTMSEGDVRNQAARCMDCGTPYCQLGTVLNRGTSGCPIHNLIPEWNDLVYHGLWKEAYERLTKTNNFPEFTARACPAPCEGSCTAGFVSEPVSIKSIERAIIDRAFEEGWVTPHPPRRRTNKKIAVIGSGPAGLACADQLNKIGHRVTVFERSDRPGGLLMYGIPSMKIEKDIVDRRISLLKKEGITFRTGVDVGRDITPSELRDDYDAVVLCTGAGKHRDVSIEGRNLDGINPAMVYLTASNRHLLYGEPLKADLNAKGKRVIVIGGGDTGEDCVATALRQGCTSVVQFGKHGRLPDERQKDNPWPEHPNVFSLDYAYEEADQLLGRDPRAYYIKTNKFIGDEQNHVKQLVTGLFKSDQSDETERIWDADIVLIAIGFIGAEDRLIDDFQVDKDPSGRVVQADAESYMTSREGVFAAGDVRRGASLIVWAIEEGRRVAAAVDLYLDKKYALMK</sequence>
<dbReference type="Gene3D" id="1.10.1060.10">
    <property type="entry name" value="Alpha-helical ferredoxin"/>
    <property type="match status" value="1"/>
</dbReference>
<keyword evidence="1" id="KW-0028">Amino-acid biosynthesis</keyword>
<name>A0AAU8IBT4_9BACL</name>
<proteinExistence type="predicted"/>
<dbReference type="InterPro" id="IPR028261">
    <property type="entry name" value="DPD_II"/>
</dbReference>
<reference evidence="7" key="1">
    <citation type="submission" date="2024-06" db="EMBL/GenBank/DDBJ databases">
        <authorList>
            <person name="Fan A."/>
            <person name="Zhang F.Y."/>
            <person name="Zhang L."/>
        </authorList>
    </citation>
    <scope>NUCLEOTIDE SEQUENCE</scope>
    <source>
        <strain evidence="7">Y61</strain>
    </source>
</reference>
<evidence type="ECO:0000256" key="4">
    <source>
        <dbReference type="ARBA" id="ARBA00029440"/>
    </source>
</evidence>
<dbReference type="SUPFAM" id="SSF46548">
    <property type="entry name" value="alpha-helical ferredoxin"/>
    <property type="match status" value="1"/>
</dbReference>
<evidence type="ECO:0000259" key="5">
    <source>
        <dbReference type="Pfam" id="PF07992"/>
    </source>
</evidence>
<dbReference type="InterPro" id="IPR036188">
    <property type="entry name" value="FAD/NAD-bd_sf"/>
</dbReference>
<accession>A0AAU8IBT4</accession>
<evidence type="ECO:0000313" key="7">
    <source>
        <dbReference type="EMBL" id="XCJ15758.1"/>
    </source>
</evidence>
<organism evidence="7">
    <name type="scientific">Sporolactobacillus sp. Y61</name>
    <dbReference type="NCBI Taxonomy" id="3160863"/>
    <lineage>
        <taxon>Bacteria</taxon>
        <taxon>Bacillati</taxon>
        <taxon>Bacillota</taxon>
        <taxon>Bacilli</taxon>
        <taxon>Bacillales</taxon>
        <taxon>Sporolactobacillaceae</taxon>
        <taxon>Sporolactobacillus</taxon>
    </lineage>
</organism>
<feature type="domain" description="FAD/NAD(P)-binding" evidence="5">
    <location>
        <begin position="154"/>
        <end position="316"/>
    </location>
</feature>
<evidence type="ECO:0000256" key="2">
    <source>
        <dbReference type="ARBA" id="ARBA00023002"/>
    </source>
</evidence>
<protein>
    <submittedName>
        <fullName evidence="7">Glutamate synthase subunit beta</fullName>
    </submittedName>
</protein>
<feature type="domain" description="FAD/NAD(P)-binding" evidence="5">
    <location>
        <begin position="391"/>
        <end position="466"/>
    </location>
</feature>
<comment type="pathway">
    <text evidence="4">Amino-acid biosynthesis.</text>
</comment>
<keyword evidence="3" id="KW-0314">Glutamate biosynthesis</keyword>
<dbReference type="EMBL" id="CP159510">
    <property type="protein sequence ID" value="XCJ15758.1"/>
    <property type="molecule type" value="Genomic_DNA"/>
</dbReference>
<dbReference type="SUPFAM" id="SSF51971">
    <property type="entry name" value="Nucleotide-binding domain"/>
    <property type="match status" value="2"/>
</dbReference>
<dbReference type="PANTHER" id="PTHR43100:SF1">
    <property type="entry name" value="GLUTAMATE SYNTHASE [NADPH] SMALL CHAIN"/>
    <property type="match status" value="1"/>
</dbReference>
<dbReference type="GO" id="GO:0006537">
    <property type="term" value="P:glutamate biosynthetic process"/>
    <property type="evidence" value="ECO:0007669"/>
    <property type="project" value="UniProtKB-KW"/>
</dbReference>
<dbReference type="InterPro" id="IPR051394">
    <property type="entry name" value="Glutamate_Synthase"/>
</dbReference>
<evidence type="ECO:0000256" key="1">
    <source>
        <dbReference type="ARBA" id="ARBA00022605"/>
    </source>
</evidence>
<dbReference type="InterPro" id="IPR006005">
    <property type="entry name" value="Glut_synth_ssu1"/>
</dbReference>
<dbReference type="NCBIfam" id="TIGR01317">
    <property type="entry name" value="GOGAT_sm_gam"/>
    <property type="match status" value="1"/>
</dbReference>
<dbReference type="InterPro" id="IPR023753">
    <property type="entry name" value="FAD/NAD-binding_dom"/>
</dbReference>
<dbReference type="Pfam" id="PF07992">
    <property type="entry name" value="Pyr_redox_2"/>
    <property type="match status" value="2"/>
</dbReference>
<feature type="domain" description="Dihydroprymidine dehydrogenase" evidence="6">
    <location>
        <begin position="24"/>
        <end position="140"/>
    </location>
</feature>
<dbReference type="GO" id="GO:0051536">
    <property type="term" value="F:iron-sulfur cluster binding"/>
    <property type="evidence" value="ECO:0007669"/>
    <property type="project" value="InterPro"/>
</dbReference>
<dbReference type="AlphaFoldDB" id="A0AAU8IBT4"/>
<dbReference type="PRINTS" id="PR00419">
    <property type="entry name" value="ADXRDTASE"/>
</dbReference>
<dbReference type="GO" id="GO:0016639">
    <property type="term" value="F:oxidoreductase activity, acting on the CH-NH2 group of donors, NAD or NADP as acceptor"/>
    <property type="evidence" value="ECO:0007669"/>
    <property type="project" value="InterPro"/>
</dbReference>
<gene>
    <name evidence="7" type="ORF">ABNN70_08430</name>
</gene>
<dbReference type="RefSeq" id="WP_129928670.1">
    <property type="nucleotide sequence ID" value="NZ_CP159510.1"/>
</dbReference>
<evidence type="ECO:0000259" key="6">
    <source>
        <dbReference type="Pfam" id="PF14691"/>
    </source>
</evidence>
<dbReference type="Gene3D" id="3.50.50.60">
    <property type="entry name" value="FAD/NAD(P)-binding domain"/>
    <property type="match status" value="2"/>
</dbReference>
<evidence type="ECO:0000256" key="3">
    <source>
        <dbReference type="ARBA" id="ARBA00023164"/>
    </source>
</evidence>
<dbReference type="Pfam" id="PF14691">
    <property type="entry name" value="Fer4_20"/>
    <property type="match status" value="1"/>
</dbReference>
<keyword evidence="2" id="KW-0560">Oxidoreductase</keyword>